<feature type="domain" description="RNase H type-1" evidence="1">
    <location>
        <begin position="169"/>
        <end position="229"/>
    </location>
</feature>
<comment type="caution">
    <text evidence="2">The sequence shown here is derived from an EMBL/GenBank/DDBJ whole genome shotgun (WGS) entry which is preliminary data.</text>
</comment>
<organism evidence="2 3">
    <name type="scientific">Hibiscus sabdariffa</name>
    <name type="common">roselle</name>
    <dbReference type="NCBI Taxonomy" id="183260"/>
    <lineage>
        <taxon>Eukaryota</taxon>
        <taxon>Viridiplantae</taxon>
        <taxon>Streptophyta</taxon>
        <taxon>Embryophyta</taxon>
        <taxon>Tracheophyta</taxon>
        <taxon>Spermatophyta</taxon>
        <taxon>Magnoliopsida</taxon>
        <taxon>eudicotyledons</taxon>
        <taxon>Gunneridae</taxon>
        <taxon>Pentapetalae</taxon>
        <taxon>rosids</taxon>
        <taxon>malvids</taxon>
        <taxon>Malvales</taxon>
        <taxon>Malvaceae</taxon>
        <taxon>Malvoideae</taxon>
        <taxon>Hibiscus</taxon>
    </lineage>
</organism>
<reference evidence="2 3" key="1">
    <citation type="journal article" date="2024" name="G3 (Bethesda)">
        <title>Genome assembly of Hibiscus sabdariffa L. provides insights into metabolisms of medicinal natural products.</title>
        <authorList>
            <person name="Kim T."/>
        </authorList>
    </citation>
    <scope>NUCLEOTIDE SEQUENCE [LARGE SCALE GENOMIC DNA]</scope>
    <source>
        <strain evidence="2">TK-2024</strain>
        <tissue evidence="2">Old leaves</tissue>
    </source>
</reference>
<gene>
    <name evidence="2" type="ORF">V6N12_027308</name>
</gene>
<dbReference type="Proteomes" id="UP001472677">
    <property type="component" value="Unassembled WGS sequence"/>
</dbReference>
<evidence type="ECO:0000259" key="1">
    <source>
        <dbReference type="Pfam" id="PF13456"/>
    </source>
</evidence>
<dbReference type="Pfam" id="PF13456">
    <property type="entry name" value="RVT_3"/>
    <property type="match status" value="1"/>
</dbReference>
<sequence length="255" mass="29308">MWNVRNGAIVNFWYDVWLDNIGPLSSHFIGSGVPDNSCVADWVSAFSGWDWDRLRHVVLVNVLQHIAACHAPNSLLGDDVPCWRWTAKRAFTTKSACVALGDLSTPNSSVWRVLWKVSVPQQVRTFLWLTVHEDVLHVLRECVRARTVWRQVIHESKWEEFMSLNSYDWKVIIETDSADVAYLFSSRQEDLLGNTIASTVRQMLNLDWEVKVCKISRVCNRVADALAKASRGLHVGEIIYHAVPHFVHDLIRERF</sequence>
<evidence type="ECO:0000313" key="3">
    <source>
        <dbReference type="Proteomes" id="UP001472677"/>
    </source>
</evidence>
<accession>A0ABR2DW10</accession>
<keyword evidence="3" id="KW-1185">Reference proteome</keyword>
<name>A0ABR2DW10_9ROSI</name>
<dbReference type="EMBL" id="JBBPBM010000023">
    <property type="protein sequence ID" value="KAK8546528.1"/>
    <property type="molecule type" value="Genomic_DNA"/>
</dbReference>
<dbReference type="InterPro" id="IPR002156">
    <property type="entry name" value="RNaseH_domain"/>
</dbReference>
<protein>
    <recommendedName>
        <fullName evidence="1">RNase H type-1 domain-containing protein</fullName>
    </recommendedName>
</protein>
<proteinExistence type="predicted"/>
<evidence type="ECO:0000313" key="2">
    <source>
        <dbReference type="EMBL" id="KAK8546528.1"/>
    </source>
</evidence>